<gene>
    <name evidence="8" type="ORF">EBB54_11090</name>
</gene>
<feature type="transmembrane region" description="Helical" evidence="7">
    <location>
        <begin position="307"/>
        <end position="330"/>
    </location>
</feature>
<dbReference type="InterPro" id="IPR002528">
    <property type="entry name" value="MATE_fam"/>
</dbReference>
<dbReference type="EMBL" id="RHJS01000002">
    <property type="protein sequence ID" value="RRK31854.1"/>
    <property type="molecule type" value="Genomic_DNA"/>
</dbReference>
<dbReference type="PIRSF" id="PIRSF006603">
    <property type="entry name" value="DinF"/>
    <property type="match status" value="1"/>
</dbReference>
<name>A0A3R8JNB0_9FIRM</name>
<keyword evidence="6 7" id="KW-0472">Membrane</keyword>
<keyword evidence="5 7" id="KW-1133">Transmembrane helix</keyword>
<evidence type="ECO:0000256" key="6">
    <source>
        <dbReference type="ARBA" id="ARBA00023136"/>
    </source>
</evidence>
<evidence type="ECO:0000256" key="1">
    <source>
        <dbReference type="ARBA" id="ARBA00004651"/>
    </source>
</evidence>
<keyword evidence="9" id="KW-1185">Reference proteome</keyword>
<dbReference type="Pfam" id="PF01554">
    <property type="entry name" value="MatE"/>
    <property type="match status" value="2"/>
</dbReference>
<feature type="transmembrane region" description="Helical" evidence="7">
    <location>
        <begin position="350"/>
        <end position="373"/>
    </location>
</feature>
<protein>
    <submittedName>
        <fullName evidence="8">MATE family efflux transporter</fullName>
    </submittedName>
</protein>
<dbReference type="InterPro" id="IPR051327">
    <property type="entry name" value="MATE_MepA_subfamily"/>
</dbReference>
<feature type="transmembrane region" description="Helical" evidence="7">
    <location>
        <begin position="159"/>
        <end position="181"/>
    </location>
</feature>
<evidence type="ECO:0000256" key="2">
    <source>
        <dbReference type="ARBA" id="ARBA00022448"/>
    </source>
</evidence>
<reference evidence="8" key="1">
    <citation type="submission" date="2018-10" db="EMBL/GenBank/DDBJ databases">
        <title>Schaedlerella arabinophila gen. nov. sp. nov., isolated from the mouse intestinal tract and comparative analysis with the genome of the closely related altered Schaedler flora strain ASF502.</title>
        <authorList>
            <person name="Miyake S."/>
            <person name="Soh M."/>
            <person name="Seedorf H."/>
        </authorList>
    </citation>
    <scope>NUCLEOTIDE SEQUENCE [LARGE SCALE GENOMIC DNA]</scope>
    <source>
        <strain evidence="8">DSM 106076</strain>
    </source>
</reference>
<dbReference type="GO" id="GO:0042910">
    <property type="term" value="F:xenobiotic transmembrane transporter activity"/>
    <property type="evidence" value="ECO:0007669"/>
    <property type="project" value="InterPro"/>
</dbReference>
<feature type="transmembrane region" description="Helical" evidence="7">
    <location>
        <begin position="47"/>
        <end position="73"/>
    </location>
</feature>
<feature type="transmembrane region" description="Helical" evidence="7">
    <location>
        <begin position="12"/>
        <end position="35"/>
    </location>
</feature>
<dbReference type="Proteomes" id="UP000274920">
    <property type="component" value="Unassembled WGS sequence"/>
</dbReference>
<dbReference type="GO" id="GO:0015297">
    <property type="term" value="F:antiporter activity"/>
    <property type="evidence" value="ECO:0007669"/>
    <property type="project" value="InterPro"/>
</dbReference>
<proteinExistence type="predicted"/>
<dbReference type="InterPro" id="IPR048279">
    <property type="entry name" value="MdtK-like"/>
</dbReference>
<keyword evidence="4 7" id="KW-0812">Transmembrane</keyword>
<dbReference type="GO" id="GO:0005886">
    <property type="term" value="C:plasma membrane"/>
    <property type="evidence" value="ECO:0007669"/>
    <property type="project" value="UniProtKB-SubCell"/>
</dbReference>
<dbReference type="RefSeq" id="WP_125127442.1">
    <property type="nucleotide sequence ID" value="NZ_RHJS01000002.1"/>
</dbReference>
<organism evidence="8 9">
    <name type="scientific">Schaedlerella arabinosiphila</name>
    <dbReference type="NCBI Taxonomy" id="2044587"/>
    <lineage>
        <taxon>Bacteria</taxon>
        <taxon>Bacillati</taxon>
        <taxon>Bacillota</taxon>
        <taxon>Clostridia</taxon>
        <taxon>Lachnospirales</taxon>
        <taxon>Lachnospiraceae</taxon>
        <taxon>Schaedlerella</taxon>
    </lineage>
</organism>
<evidence type="ECO:0000256" key="3">
    <source>
        <dbReference type="ARBA" id="ARBA00022475"/>
    </source>
</evidence>
<comment type="caution">
    <text evidence="8">The sequence shown here is derived from an EMBL/GenBank/DDBJ whole genome shotgun (WGS) entry which is preliminary data.</text>
</comment>
<dbReference type="AlphaFoldDB" id="A0A3R8JNB0"/>
<sequence length="436" mass="47392">MNPRVKQLYRYIFPAVGSLFVTYLYNVVDGIFVGQGVSSAALGAVNIGVPFITFAVAIVAMFPMGGATIIAIRMGRDDKDGANQAFMSALTLTILTAVALTIMGTVFSQQIVDLSGARDLGDEMRRMSADYLFYYSAFSLPMLMSSCLSVFVRNDGSPTLSFVGMCVGAVSNIFLDWLFIFPLQMGVVGAAVASGLGQVFSLLVLLSHFIRKHGDLRIGRFTIQPALIRKICKRGAPEAVTQLTTPVTALCYNLVLAALIGGIGVSTYSVLSFIYSLANAILSGVAQGLQPLWGNSYGKQDTAEMHFYFRCGMIINFSLSVFIFAILAFFDKEAIRIFNQDRELITIAAKALPIFAMSFIPMSLNLIFTSFLYSTKRTKQSDIIAICRGIVIKAIAIFSIPIISGSTVIWTAPLVAETLTLILAVFLVKNTKLIYK</sequence>
<evidence type="ECO:0000256" key="4">
    <source>
        <dbReference type="ARBA" id="ARBA00022692"/>
    </source>
</evidence>
<evidence type="ECO:0000256" key="5">
    <source>
        <dbReference type="ARBA" id="ARBA00022989"/>
    </source>
</evidence>
<dbReference type="NCBIfam" id="TIGR00797">
    <property type="entry name" value="matE"/>
    <property type="match status" value="1"/>
</dbReference>
<feature type="transmembrane region" description="Helical" evidence="7">
    <location>
        <begin position="409"/>
        <end position="428"/>
    </location>
</feature>
<feature type="transmembrane region" description="Helical" evidence="7">
    <location>
        <begin position="132"/>
        <end position="152"/>
    </location>
</feature>
<accession>A0A3R8JNB0</accession>
<evidence type="ECO:0000313" key="8">
    <source>
        <dbReference type="EMBL" id="RRK31854.1"/>
    </source>
</evidence>
<evidence type="ECO:0000313" key="9">
    <source>
        <dbReference type="Proteomes" id="UP000274920"/>
    </source>
</evidence>
<feature type="transmembrane region" description="Helical" evidence="7">
    <location>
        <begin position="187"/>
        <end position="210"/>
    </location>
</feature>
<dbReference type="PANTHER" id="PTHR43823">
    <property type="entry name" value="SPORULATION PROTEIN YKVU"/>
    <property type="match status" value="1"/>
</dbReference>
<comment type="subcellular location">
    <subcellularLocation>
        <location evidence="1">Cell membrane</location>
        <topology evidence="1">Multi-pass membrane protein</topology>
    </subcellularLocation>
</comment>
<keyword evidence="2" id="KW-0813">Transport</keyword>
<feature type="transmembrane region" description="Helical" evidence="7">
    <location>
        <begin position="85"/>
        <end position="112"/>
    </location>
</feature>
<evidence type="ECO:0000256" key="7">
    <source>
        <dbReference type="SAM" id="Phobius"/>
    </source>
</evidence>
<dbReference type="PANTHER" id="PTHR43823:SF3">
    <property type="entry name" value="MULTIDRUG EXPORT PROTEIN MEPA"/>
    <property type="match status" value="1"/>
</dbReference>
<keyword evidence="3" id="KW-1003">Cell membrane</keyword>